<evidence type="ECO:0000313" key="3">
    <source>
        <dbReference type="Proteomes" id="UP000663881"/>
    </source>
</evidence>
<dbReference type="EMBL" id="CAJOAY010019470">
    <property type="protein sequence ID" value="CAF4330648.1"/>
    <property type="molecule type" value="Genomic_DNA"/>
</dbReference>
<feature type="region of interest" description="Disordered" evidence="1">
    <location>
        <begin position="1"/>
        <end position="20"/>
    </location>
</feature>
<protein>
    <submittedName>
        <fullName evidence="2">Uncharacterized protein</fullName>
    </submittedName>
</protein>
<comment type="caution">
    <text evidence="2">The sequence shown here is derived from an EMBL/GenBank/DDBJ whole genome shotgun (WGS) entry which is preliminary data.</text>
</comment>
<sequence>MFDRLRSRVSPRKLSQPPLE</sequence>
<feature type="non-terminal residue" evidence="2">
    <location>
        <position position="20"/>
    </location>
</feature>
<dbReference type="Proteomes" id="UP000663881">
    <property type="component" value="Unassembled WGS sequence"/>
</dbReference>
<dbReference type="AlphaFoldDB" id="A0A820JWR3"/>
<proteinExistence type="predicted"/>
<evidence type="ECO:0000256" key="1">
    <source>
        <dbReference type="SAM" id="MobiDB-lite"/>
    </source>
</evidence>
<reference evidence="2" key="1">
    <citation type="submission" date="2021-02" db="EMBL/GenBank/DDBJ databases">
        <authorList>
            <person name="Nowell W R."/>
        </authorList>
    </citation>
    <scope>NUCLEOTIDE SEQUENCE</scope>
</reference>
<organism evidence="2 3">
    <name type="scientific">Adineta steineri</name>
    <dbReference type="NCBI Taxonomy" id="433720"/>
    <lineage>
        <taxon>Eukaryota</taxon>
        <taxon>Metazoa</taxon>
        <taxon>Spiralia</taxon>
        <taxon>Gnathifera</taxon>
        <taxon>Rotifera</taxon>
        <taxon>Eurotatoria</taxon>
        <taxon>Bdelloidea</taxon>
        <taxon>Adinetida</taxon>
        <taxon>Adinetidae</taxon>
        <taxon>Adineta</taxon>
    </lineage>
</organism>
<name>A0A820JWR3_9BILA</name>
<evidence type="ECO:0000313" key="2">
    <source>
        <dbReference type="EMBL" id="CAF4330648.1"/>
    </source>
</evidence>
<accession>A0A820JWR3</accession>
<gene>
    <name evidence="2" type="ORF">OKA104_LOCUS47752</name>
</gene>